<reference evidence="2 3" key="1">
    <citation type="submission" date="2019-06" db="EMBL/GenBank/DDBJ databases">
        <title>Genomics analysis of Aphanomyces spp. identifies a new class of oomycete effector associated with host adaptation.</title>
        <authorList>
            <person name="Gaulin E."/>
        </authorList>
    </citation>
    <scope>NUCLEOTIDE SEQUENCE [LARGE SCALE GENOMIC DNA]</scope>
    <source>
        <strain evidence="2 3">E</strain>
    </source>
</reference>
<evidence type="ECO:0000313" key="2">
    <source>
        <dbReference type="EMBL" id="KAF0705592.1"/>
    </source>
</evidence>
<sequence>MGAGVHMGAAPAGAVPNVLSDCGMASGRKTISLAGKVAIVDEYEASGGTIYATAKKHGIQCNQLSRWLKNKETLAAAATLNPSKVTLNPGKAGGGKERHDIQSSVVDGSSTSPTTRKRKRPPPSAPPVVPPTSPASTVSCPDQAQSSFLKAARVSAMVAPPTANRLGWEDTVSNLTRVMHTYNDHQARLVDLHRERAEADRDLQERRLAVDTRLADIAQGHLTSIQALLVELKRLT</sequence>
<feature type="compositionally biased region" description="Pro residues" evidence="1">
    <location>
        <begin position="122"/>
        <end position="133"/>
    </location>
</feature>
<name>A0A6A4ZE14_APHAT</name>
<gene>
    <name evidence="2" type="ORF">AaE_014451</name>
</gene>
<dbReference type="AlphaFoldDB" id="A0A6A4ZE14"/>
<organism evidence="2 3">
    <name type="scientific">Aphanomyces astaci</name>
    <name type="common">Crayfish plague agent</name>
    <dbReference type="NCBI Taxonomy" id="112090"/>
    <lineage>
        <taxon>Eukaryota</taxon>
        <taxon>Sar</taxon>
        <taxon>Stramenopiles</taxon>
        <taxon>Oomycota</taxon>
        <taxon>Saprolegniomycetes</taxon>
        <taxon>Saprolegniales</taxon>
        <taxon>Verrucalvaceae</taxon>
        <taxon>Aphanomyces</taxon>
    </lineage>
</organism>
<dbReference type="Proteomes" id="UP000469452">
    <property type="component" value="Unassembled WGS sequence"/>
</dbReference>
<dbReference type="EMBL" id="VJMI01020062">
    <property type="protein sequence ID" value="KAF0705592.1"/>
    <property type="molecule type" value="Genomic_DNA"/>
</dbReference>
<protein>
    <submittedName>
        <fullName evidence="2">Uncharacterized protein</fullName>
    </submittedName>
</protein>
<proteinExistence type="predicted"/>
<evidence type="ECO:0000313" key="3">
    <source>
        <dbReference type="Proteomes" id="UP000469452"/>
    </source>
</evidence>
<dbReference type="SUPFAM" id="SSF46689">
    <property type="entry name" value="Homeodomain-like"/>
    <property type="match status" value="1"/>
</dbReference>
<dbReference type="VEuPathDB" id="FungiDB:H257_15038"/>
<dbReference type="Gene3D" id="1.10.10.60">
    <property type="entry name" value="Homeodomain-like"/>
    <property type="match status" value="1"/>
</dbReference>
<feature type="region of interest" description="Disordered" evidence="1">
    <location>
        <begin position="83"/>
        <end position="142"/>
    </location>
</feature>
<evidence type="ECO:0000256" key="1">
    <source>
        <dbReference type="SAM" id="MobiDB-lite"/>
    </source>
</evidence>
<comment type="caution">
    <text evidence="2">The sequence shown here is derived from an EMBL/GenBank/DDBJ whole genome shotgun (WGS) entry which is preliminary data.</text>
</comment>
<accession>A0A6A4ZE14</accession>
<dbReference type="InterPro" id="IPR009057">
    <property type="entry name" value="Homeodomain-like_sf"/>
</dbReference>